<accession>A0A9W6G3V7</accession>
<reference evidence="3" key="1">
    <citation type="submission" date="2022-12" db="EMBL/GenBank/DDBJ databases">
        <title>Reference genome sequencing for broad-spectrum identification of bacterial and archaeal isolates by mass spectrometry.</title>
        <authorList>
            <person name="Sekiguchi Y."/>
            <person name="Tourlousse D.M."/>
        </authorList>
    </citation>
    <scope>NUCLEOTIDE SEQUENCE</scope>
    <source>
        <strain evidence="3">H2</strain>
    </source>
</reference>
<dbReference type="Proteomes" id="UP001144352">
    <property type="component" value="Unassembled WGS sequence"/>
</dbReference>
<comment type="caution">
    <text evidence="3">The sequence shown here is derived from an EMBL/GenBank/DDBJ whole genome shotgun (WGS) entry which is preliminary data.</text>
</comment>
<feature type="region of interest" description="Disordered" evidence="1">
    <location>
        <begin position="28"/>
        <end position="65"/>
    </location>
</feature>
<organism evidence="3 4">
    <name type="scientific">Geobacter hydrogenophilus</name>
    <dbReference type="NCBI Taxonomy" id="40983"/>
    <lineage>
        <taxon>Bacteria</taxon>
        <taxon>Pseudomonadati</taxon>
        <taxon>Thermodesulfobacteriota</taxon>
        <taxon>Desulfuromonadia</taxon>
        <taxon>Geobacterales</taxon>
        <taxon>Geobacteraceae</taxon>
        <taxon>Geobacter</taxon>
    </lineage>
</organism>
<evidence type="ECO:0000256" key="1">
    <source>
        <dbReference type="SAM" id="MobiDB-lite"/>
    </source>
</evidence>
<evidence type="ECO:0000256" key="2">
    <source>
        <dbReference type="SAM" id="SignalP"/>
    </source>
</evidence>
<evidence type="ECO:0008006" key="5">
    <source>
        <dbReference type="Google" id="ProtNLM"/>
    </source>
</evidence>
<evidence type="ECO:0000313" key="3">
    <source>
        <dbReference type="EMBL" id="GLI39818.1"/>
    </source>
</evidence>
<keyword evidence="2" id="KW-0732">Signal</keyword>
<proteinExistence type="predicted"/>
<dbReference type="AlphaFoldDB" id="A0A9W6G3V7"/>
<keyword evidence="4" id="KW-1185">Reference proteome</keyword>
<feature type="chain" id="PRO_5040899017" description="Secreted protein" evidence="2">
    <location>
        <begin position="23"/>
        <end position="65"/>
    </location>
</feature>
<dbReference type="EMBL" id="BSDS01000002">
    <property type="protein sequence ID" value="GLI39818.1"/>
    <property type="molecule type" value="Genomic_DNA"/>
</dbReference>
<name>A0A9W6G3V7_9BACT</name>
<protein>
    <recommendedName>
        <fullName evidence="5">Secreted protein</fullName>
    </recommendedName>
</protein>
<evidence type="ECO:0000313" key="4">
    <source>
        <dbReference type="Proteomes" id="UP001144352"/>
    </source>
</evidence>
<gene>
    <name evidence="3" type="ORF">GHYDROH2_33190</name>
</gene>
<feature type="signal peptide" evidence="2">
    <location>
        <begin position="1"/>
        <end position="22"/>
    </location>
</feature>
<feature type="compositionally biased region" description="Basic and acidic residues" evidence="1">
    <location>
        <begin position="54"/>
        <end position="65"/>
    </location>
</feature>
<sequence length="65" mass="6999">MSVRLPIAAAALLLGVPATVAAATVARVGPRCKRERSQEERSGYHLSGVGKRNQPKDRWAGREDS</sequence>